<dbReference type="RefSeq" id="WP_072352737.1">
    <property type="nucleotide sequence ID" value="NZ_JAWVXR010000008.1"/>
</dbReference>
<evidence type="ECO:0008006" key="3">
    <source>
        <dbReference type="Google" id="ProtNLM"/>
    </source>
</evidence>
<evidence type="ECO:0000313" key="1">
    <source>
        <dbReference type="EMBL" id="RCU56672.1"/>
    </source>
</evidence>
<dbReference type="OrthoDB" id="2987994at2"/>
<dbReference type="Proteomes" id="UP000252249">
    <property type="component" value="Unassembled WGS sequence"/>
</dbReference>
<name>A0A368P1F3_9FLAO</name>
<evidence type="ECO:0000313" key="2">
    <source>
        <dbReference type="Proteomes" id="UP000252249"/>
    </source>
</evidence>
<reference evidence="1 2" key="1">
    <citation type="submission" date="2018-07" db="EMBL/GenBank/DDBJ databases">
        <title>Oceanihabitans testaceum sp. nov., isolated from marine sediment.</title>
        <authorList>
            <person name="Li C.-M."/>
        </authorList>
    </citation>
    <scope>NUCLEOTIDE SEQUENCE [LARGE SCALE GENOMIC DNA]</scope>
    <source>
        <strain evidence="1 2">S9-10</strain>
    </source>
</reference>
<dbReference type="EMBL" id="QPIG01000005">
    <property type="protein sequence ID" value="RCU56672.1"/>
    <property type="molecule type" value="Genomic_DNA"/>
</dbReference>
<proteinExistence type="predicted"/>
<accession>A0A368P1F3</accession>
<organism evidence="1 2">
    <name type="scientific">Oceanihabitans sediminis</name>
    <dbReference type="NCBI Taxonomy" id="1812012"/>
    <lineage>
        <taxon>Bacteria</taxon>
        <taxon>Pseudomonadati</taxon>
        <taxon>Bacteroidota</taxon>
        <taxon>Flavobacteriia</taxon>
        <taxon>Flavobacteriales</taxon>
        <taxon>Flavobacteriaceae</taxon>
        <taxon>Oceanihabitans</taxon>
    </lineage>
</organism>
<sequence>MRNLFLFIFLTPFYLVQGQEIDLSKWKKDSIPIGERLSQTNKSDAHWSFVIRDDSVHIVQNTYERILGDVLAFPMDSIKGIVKGKNYIKSIYNGYLIGEKGSYLSGGLYFVSLHNDYSYEVEEIIEDPEHIYGYTNKNILKIFEFHNKIYATRGYPYKGLNTGNIIEVVYDQGKWQYKNISKLIESPTISFVHGTFLYIITSQYVLKIDKDLIIKQILQSPFYWGALYPTSAFIKNKDLYIAMRSGVLVIKNFESYPNYEWYVK</sequence>
<gene>
    <name evidence="1" type="ORF">DU428_12330</name>
</gene>
<comment type="caution">
    <text evidence="1">The sequence shown here is derived from an EMBL/GenBank/DDBJ whole genome shotgun (WGS) entry which is preliminary data.</text>
</comment>
<protein>
    <recommendedName>
        <fullName evidence="3">WG repeat-containing protein</fullName>
    </recommendedName>
</protein>
<dbReference type="AlphaFoldDB" id="A0A368P1F3"/>
<keyword evidence="2" id="KW-1185">Reference proteome</keyword>